<reference evidence="2" key="1">
    <citation type="submission" date="2025-08" db="UniProtKB">
        <authorList>
            <consortium name="RefSeq"/>
        </authorList>
    </citation>
    <scope>IDENTIFICATION</scope>
    <source>
        <tissue evidence="2">Blood</tissue>
    </source>
</reference>
<dbReference type="RefSeq" id="XP_070451148.1">
    <property type="nucleotide sequence ID" value="XM_070595047.1"/>
</dbReference>
<gene>
    <name evidence="2" type="primary">GNG10</name>
</gene>
<dbReference type="Proteomes" id="UP001652662">
    <property type="component" value="Chromosome 26"/>
</dbReference>
<dbReference type="GeneID" id="103546879"/>
<name>A0ABM4MEM9_EQUPR</name>
<keyword evidence="1" id="KW-1185">Reference proteome</keyword>
<evidence type="ECO:0000313" key="1">
    <source>
        <dbReference type="Proteomes" id="UP001652662"/>
    </source>
</evidence>
<organism evidence="1 2">
    <name type="scientific">Equus przewalskii</name>
    <name type="common">Przewalski's horse</name>
    <name type="synonym">Equus caballus przewalskii</name>
    <dbReference type="NCBI Taxonomy" id="9798"/>
    <lineage>
        <taxon>Eukaryota</taxon>
        <taxon>Metazoa</taxon>
        <taxon>Chordata</taxon>
        <taxon>Craniata</taxon>
        <taxon>Vertebrata</taxon>
        <taxon>Euteleostomi</taxon>
        <taxon>Mammalia</taxon>
        <taxon>Eutheria</taxon>
        <taxon>Laurasiatheria</taxon>
        <taxon>Perissodactyla</taxon>
        <taxon>Equidae</taxon>
        <taxon>Equus</taxon>
    </lineage>
</organism>
<protein>
    <submittedName>
        <fullName evidence="2">Guanine nucleotide-binding protein G(I)/G(S)/G(O) subunit gamma-10 isoform X1</fullName>
    </submittedName>
</protein>
<accession>A0ABM4MEM9</accession>
<evidence type="ECO:0000313" key="2">
    <source>
        <dbReference type="RefSeq" id="XP_070451148.1"/>
    </source>
</evidence>
<proteinExistence type="predicted"/>
<sequence>MPFLCPWHYPRYREYCTSSREGFSGSCRASAVLHAECLQGCPAGWCTSRKQPLPGAQILRFTLKTVEKKFAEECFQVQSDE</sequence>